<comment type="similarity">
    <text evidence="5">Belongs to the protein N5-glutamine methyltransferase family. PrmC subfamily.</text>
</comment>
<comment type="caution">
    <text evidence="8">The sequence shown here is derived from an EMBL/GenBank/DDBJ whole genome shotgun (WGS) entry which is preliminary data.</text>
</comment>
<dbReference type="AlphaFoldDB" id="R7RPZ0"/>
<dbReference type="InterPro" id="IPR040758">
    <property type="entry name" value="PrmC_N"/>
</dbReference>
<keyword evidence="1 5" id="KW-0489">Methyltransferase</keyword>
<keyword evidence="3 5" id="KW-0949">S-adenosyl-L-methionine</keyword>
<dbReference type="EMBL" id="CAVN010000086">
    <property type="protein sequence ID" value="CDF57305.1"/>
    <property type="molecule type" value="Genomic_DNA"/>
</dbReference>
<comment type="function">
    <text evidence="5">Methylates the class 1 translation termination release factors RF1/PrfA and RF2/PrfB on the glutamine residue of the universally conserved GGQ motif.</text>
</comment>
<dbReference type="InterPro" id="IPR050320">
    <property type="entry name" value="N5-glutamine_MTase"/>
</dbReference>
<dbReference type="HOGENOM" id="CLU_018398_3_2_9"/>
<evidence type="ECO:0000256" key="3">
    <source>
        <dbReference type="ARBA" id="ARBA00022691"/>
    </source>
</evidence>
<protein>
    <recommendedName>
        <fullName evidence="5">Release factor glutamine methyltransferase</fullName>
        <shortName evidence="5">RF MTase</shortName>
        <ecNumber evidence="5">2.1.1.297</ecNumber>
    </recommendedName>
    <alternativeName>
        <fullName evidence="5">N5-glutamine methyltransferase PrmC</fullName>
    </alternativeName>
    <alternativeName>
        <fullName evidence="5">Protein-(glutamine-N5) MTase PrmC</fullName>
    </alternativeName>
    <alternativeName>
        <fullName evidence="5">Protein-glutamine N-methyltransferase PrmC</fullName>
    </alternativeName>
</protein>
<dbReference type="NCBIfam" id="TIGR00536">
    <property type="entry name" value="hemK_fam"/>
    <property type="match status" value="1"/>
</dbReference>
<evidence type="ECO:0000256" key="1">
    <source>
        <dbReference type="ARBA" id="ARBA00022603"/>
    </source>
</evidence>
<accession>R7RPZ0</accession>
<dbReference type="GO" id="GO:0032259">
    <property type="term" value="P:methylation"/>
    <property type="evidence" value="ECO:0007669"/>
    <property type="project" value="UniProtKB-KW"/>
</dbReference>
<evidence type="ECO:0000313" key="9">
    <source>
        <dbReference type="Proteomes" id="UP000014923"/>
    </source>
</evidence>
<evidence type="ECO:0000259" key="7">
    <source>
        <dbReference type="Pfam" id="PF17827"/>
    </source>
</evidence>
<dbReference type="EC" id="2.1.1.297" evidence="5"/>
<dbReference type="RefSeq" id="WP_018660327.1">
    <property type="nucleotide sequence ID" value="NZ_HF952018.1"/>
</dbReference>
<dbReference type="OrthoDB" id="9800643at2"/>
<feature type="binding site" evidence="5">
    <location>
        <position position="187"/>
    </location>
    <ligand>
        <name>S-adenosyl-L-methionine</name>
        <dbReference type="ChEBI" id="CHEBI:59789"/>
    </ligand>
</feature>
<evidence type="ECO:0000256" key="5">
    <source>
        <dbReference type="HAMAP-Rule" id="MF_02126"/>
    </source>
</evidence>
<dbReference type="GO" id="GO:0003676">
    <property type="term" value="F:nucleic acid binding"/>
    <property type="evidence" value="ECO:0007669"/>
    <property type="project" value="InterPro"/>
</dbReference>
<dbReference type="PANTHER" id="PTHR18895">
    <property type="entry name" value="HEMK METHYLTRANSFERASE"/>
    <property type="match status" value="1"/>
</dbReference>
<dbReference type="CDD" id="cd02440">
    <property type="entry name" value="AdoMet_MTases"/>
    <property type="match status" value="1"/>
</dbReference>
<dbReference type="PROSITE" id="PS00092">
    <property type="entry name" value="N6_MTASE"/>
    <property type="match status" value="1"/>
</dbReference>
<reference evidence="8" key="1">
    <citation type="submission" date="2013-03" db="EMBL/GenBank/DDBJ databases">
        <title>Draft genome sequence of the hydrogen-ethanol-producing anaerobic alkalithermophilic Caloramator celere.</title>
        <authorList>
            <person name="Ciranna A."/>
            <person name="Larjo A."/>
            <person name="Kivisto A."/>
            <person name="Santala V."/>
            <person name="Roos C."/>
            <person name="Karp M."/>
        </authorList>
    </citation>
    <scope>NUCLEOTIDE SEQUENCE [LARGE SCALE GENOMIC DNA]</scope>
    <source>
        <strain evidence="8">DSM 8682</strain>
    </source>
</reference>
<dbReference type="GO" id="GO:0102559">
    <property type="term" value="F:peptide chain release factor N(5)-glutamine methyltransferase activity"/>
    <property type="evidence" value="ECO:0007669"/>
    <property type="project" value="UniProtKB-EC"/>
</dbReference>
<keyword evidence="9" id="KW-1185">Reference proteome</keyword>
<feature type="binding site" evidence="5">
    <location>
        <begin position="187"/>
        <end position="190"/>
    </location>
    <ligand>
        <name>substrate</name>
    </ligand>
</feature>
<evidence type="ECO:0000259" key="6">
    <source>
        <dbReference type="Pfam" id="PF05175"/>
    </source>
</evidence>
<dbReference type="Gene3D" id="1.10.8.10">
    <property type="entry name" value="DNA helicase RuvA subunit, C-terminal domain"/>
    <property type="match status" value="1"/>
</dbReference>
<dbReference type="Pfam" id="PF05175">
    <property type="entry name" value="MTS"/>
    <property type="match status" value="1"/>
</dbReference>
<feature type="domain" description="Release factor glutamine methyltransferase N-terminal" evidence="7">
    <location>
        <begin position="15"/>
        <end position="71"/>
    </location>
</feature>
<evidence type="ECO:0000256" key="4">
    <source>
        <dbReference type="ARBA" id="ARBA00048391"/>
    </source>
</evidence>
<feature type="binding site" evidence="5">
    <location>
        <begin position="117"/>
        <end position="121"/>
    </location>
    <ligand>
        <name>S-adenosyl-L-methionine</name>
        <dbReference type="ChEBI" id="CHEBI:59789"/>
    </ligand>
</feature>
<feature type="binding site" evidence="5">
    <location>
        <position position="140"/>
    </location>
    <ligand>
        <name>S-adenosyl-L-methionine</name>
        <dbReference type="ChEBI" id="CHEBI:59789"/>
    </ligand>
</feature>
<dbReference type="Pfam" id="PF17827">
    <property type="entry name" value="PrmC_N"/>
    <property type="match status" value="1"/>
</dbReference>
<comment type="catalytic activity">
    <reaction evidence="4 5">
        <text>L-glutaminyl-[peptide chain release factor] + S-adenosyl-L-methionine = N(5)-methyl-L-glutaminyl-[peptide chain release factor] + S-adenosyl-L-homocysteine + H(+)</text>
        <dbReference type="Rhea" id="RHEA:42896"/>
        <dbReference type="Rhea" id="RHEA-COMP:10271"/>
        <dbReference type="Rhea" id="RHEA-COMP:10272"/>
        <dbReference type="ChEBI" id="CHEBI:15378"/>
        <dbReference type="ChEBI" id="CHEBI:30011"/>
        <dbReference type="ChEBI" id="CHEBI:57856"/>
        <dbReference type="ChEBI" id="CHEBI:59789"/>
        <dbReference type="ChEBI" id="CHEBI:61891"/>
        <dbReference type="EC" id="2.1.1.297"/>
    </reaction>
</comment>
<comment type="caution">
    <text evidence="5">Lacks conserved residue(s) required for the propagation of feature annotation.</text>
</comment>
<dbReference type="Gene3D" id="3.40.50.150">
    <property type="entry name" value="Vaccinia Virus protein VP39"/>
    <property type="match status" value="1"/>
</dbReference>
<dbReference type="InterPro" id="IPR002052">
    <property type="entry name" value="DNA_methylase_N6_adenine_CS"/>
</dbReference>
<name>R7RPZ0_9CLOT</name>
<evidence type="ECO:0000256" key="2">
    <source>
        <dbReference type="ARBA" id="ARBA00022679"/>
    </source>
</evidence>
<keyword evidence="2 5" id="KW-0808">Transferase</keyword>
<dbReference type="InterPro" id="IPR007848">
    <property type="entry name" value="Small_mtfrase_dom"/>
</dbReference>
<feature type="domain" description="Methyltransferase small" evidence="6">
    <location>
        <begin position="94"/>
        <end position="194"/>
    </location>
</feature>
<dbReference type="Proteomes" id="UP000014923">
    <property type="component" value="Unassembled WGS sequence"/>
</dbReference>
<dbReference type="SUPFAM" id="SSF53335">
    <property type="entry name" value="S-adenosyl-L-methionine-dependent methyltransferases"/>
    <property type="match status" value="1"/>
</dbReference>
<dbReference type="PANTHER" id="PTHR18895:SF74">
    <property type="entry name" value="MTRF1L RELEASE FACTOR GLUTAMINE METHYLTRANSFERASE"/>
    <property type="match status" value="1"/>
</dbReference>
<dbReference type="NCBIfam" id="TIGR03534">
    <property type="entry name" value="RF_mod_PrmC"/>
    <property type="match status" value="1"/>
</dbReference>
<dbReference type="HAMAP" id="MF_02126">
    <property type="entry name" value="RF_methyltr_PrmC"/>
    <property type="match status" value="1"/>
</dbReference>
<organism evidence="8 9">
    <name type="scientific">Thermobrachium celere DSM 8682</name>
    <dbReference type="NCBI Taxonomy" id="941824"/>
    <lineage>
        <taxon>Bacteria</taxon>
        <taxon>Bacillati</taxon>
        <taxon>Bacillota</taxon>
        <taxon>Clostridia</taxon>
        <taxon>Eubacteriales</taxon>
        <taxon>Clostridiaceae</taxon>
        <taxon>Thermobrachium</taxon>
    </lineage>
</organism>
<dbReference type="InterPro" id="IPR029063">
    <property type="entry name" value="SAM-dependent_MTases_sf"/>
</dbReference>
<proteinExistence type="inferred from homology"/>
<dbReference type="InterPro" id="IPR019874">
    <property type="entry name" value="RF_methyltr_PrmC"/>
</dbReference>
<dbReference type="eggNOG" id="COG2890">
    <property type="taxonomic scope" value="Bacteria"/>
</dbReference>
<dbReference type="InterPro" id="IPR004556">
    <property type="entry name" value="HemK-like"/>
</dbReference>
<evidence type="ECO:0000313" key="8">
    <source>
        <dbReference type="EMBL" id="CDF57305.1"/>
    </source>
</evidence>
<gene>
    <name evidence="5" type="primary">prmC</name>
    <name evidence="8" type="ORF">TCEL_01219</name>
</gene>
<sequence length="280" mass="31866">MTILEAIRYGIENISSDTPQLDAEVLLSHALGKDRLYLIIHRDDELDIDVLDKYKVYIERRSKGEPVAYIINKREFYGYEFYVEKGVLIPRPDTEILVEEVIKRSRELKNPIIVDVGCGSGAISITLAKEIEGSTVYALDLMETPIKVTKINAKRLGVEDRVKVLKSDVFESLPKELEGNVDIVVSNPPYIKDEVIPTLMVDVKDYEPYEALSGGEDGLKFYRRISNDALRFLKKDGLIAFEIGYDQRDDLFNILSKDYKDIECIKDLAGLDRVIVARRG</sequence>